<organism evidence="7 8">
    <name type="scientific">Gracilimonas mengyeensis</name>
    <dbReference type="NCBI Taxonomy" id="1302730"/>
    <lineage>
        <taxon>Bacteria</taxon>
        <taxon>Pseudomonadati</taxon>
        <taxon>Balneolota</taxon>
        <taxon>Balneolia</taxon>
        <taxon>Balneolales</taxon>
        <taxon>Balneolaceae</taxon>
        <taxon>Gracilimonas</taxon>
    </lineage>
</organism>
<dbReference type="InterPro" id="IPR025887">
    <property type="entry name" value="Glyco_hydro_31_N_dom"/>
</dbReference>
<dbReference type="Pfam" id="PF13802">
    <property type="entry name" value="Gal_mutarotas_2"/>
    <property type="match status" value="1"/>
</dbReference>
<dbReference type="AlphaFoldDB" id="A0A521C393"/>
<sequence length="809" mass="92183">MASNLSAQTPIGNLQSQFERDGNTVLFSGENADLQLEFYTPSMVRVQTSWDRSFETVGKEWMLVDNHWPQVDVSVEEAGEEVRFKTDDLVVSVQKEPLKLTFLTPSGTVLNTEEISQSSGGMMKKGEAVWVEKKLLPEEHFFGFGERMDFVDQRGKKIELDVGRGTGPTHTVGAYNILKANYSPVPFFMSTRGYGIFFHTPYTTHWDMGNSDTNVYSFKAENGQIDYFFMYGPEFPAILDQYTDLTGKSPLVPEFTLGLNVGTYSGGTWGHEGNTSDDYVINLGRKFKEKGIPADVLHLDSTWRIFGPNGYGSTTFEWRNTFKNPEAMFDSLYAMDYNMVGVHVRPRYDNGNKYNLLDQAREAGVVYPEPGGGEFVNVFDSVAVDWWWEHGARIVIEQGAMFFKTDEGSAFGNKANESDKTGPTGPEAKRLHNLFPLAYTSAPFTRFQDENNMRGFNLTREGYAGIQRYPYIWAGDWSSEWQYFEPVIRAGLNIGLSGVGFWSHNMGGFEHVPDPELYIRWVQFGMFSPIAHLFGMDHPGYKEPWSYGEQAERIFKKYDRMRYRMIPYIYSEAWKMHNTGKPIMRALVLEYQDDINTYDIDDQYMFGDNLLVAPVTTKGAKTRTVYLPEGTWYDYWNGEKYSGKQHVAYLTPLDKLPIFVKAGGIIPQRNRIENLGEQPADTLSLEIFPHGQSSYEIYDDDGKSREYESGEYAITTVTVDDQSLKTTVNIQAPEGSYQVPERSYKLLIHTKQAPESVQEDSRVLSKISNFEVFQEESQEDGWYFDEESGKLFVRLSGSSAEDINVTISK</sequence>
<evidence type="ECO:0000259" key="6">
    <source>
        <dbReference type="Pfam" id="PF21365"/>
    </source>
</evidence>
<reference evidence="7 8" key="1">
    <citation type="submission" date="2017-05" db="EMBL/GenBank/DDBJ databases">
        <authorList>
            <person name="Varghese N."/>
            <person name="Submissions S."/>
        </authorList>
    </citation>
    <scope>NUCLEOTIDE SEQUENCE [LARGE SCALE GENOMIC DNA]</scope>
    <source>
        <strain evidence="7 8">DSM 21985</strain>
    </source>
</reference>
<feature type="domain" description="DUF5110" evidence="5">
    <location>
        <begin position="682"/>
        <end position="750"/>
    </location>
</feature>
<evidence type="ECO:0000259" key="5">
    <source>
        <dbReference type="Pfam" id="PF17137"/>
    </source>
</evidence>
<dbReference type="InterPro" id="IPR051816">
    <property type="entry name" value="Glycosyl_Hydrolase_31"/>
</dbReference>
<dbReference type="SUPFAM" id="SSF74650">
    <property type="entry name" value="Galactose mutarotase-like"/>
    <property type="match status" value="1"/>
</dbReference>
<keyword evidence="8" id="KW-1185">Reference proteome</keyword>
<dbReference type="Pfam" id="PF21365">
    <property type="entry name" value="Glyco_hydro_31_3rd"/>
    <property type="match status" value="1"/>
</dbReference>
<dbReference type="Proteomes" id="UP000317557">
    <property type="component" value="Unassembled WGS sequence"/>
</dbReference>
<dbReference type="Pfam" id="PF17137">
    <property type="entry name" value="DUF5110"/>
    <property type="match status" value="1"/>
</dbReference>
<comment type="similarity">
    <text evidence="1 2">Belongs to the glycosyl hydrolase 31 family.</text>
</comment>
<evidence type="ECO:0000256" key="2">
    <source>
        <dbReference type="RuleBase" id="RU361185"/>
    </source>
</evidence>
<dbReference type="InterPro" id="IPR013780">
    <property type="entry name" value="Glyco_hydro_b"/>
</dbReference>
<keyword evidence="2 7" id="KW-0378">Hydrolase</keyword>
<dbReference type="Gene3D" id="2.60.40.1760">
    <property type="entry name" value="glycosyl hydrolase (family 31)"/>
    <property type="match status" value="1"/>
</dbReference>
<dbReference type="InterPro" id="IPR048395">
    <property type="entry name" value="Glyco_hydro_31_C"/>
</dbReference>
<dbReference type="Gene3D" id="2.60.40.1180">
    <property type="entry name" value="Golgi alpha-mannosidase II"/>
    <property type="match status" value="2"/>
</dbReference>
<feature type="domain" description="Glycoside hydrolase family 31 N-terminal" evidence="4">
    <location>
        <begin position="34"/>
        <end position="207"/>
    </location>
</feature>
<accession>A0A521C393</accession>
<gene>
    <name evidence="7" type="ORF">SAMN06265219_104129</name>
</gene>
<feature type="domain" description="Glycoside hydrolase family 31 TIM barrel" evidence="3">
    <location>
        <begin position="250"/>
        <end position="571"/>
    </location>
</feature>
<dbReference type="Pfam" id="PF01055">
    <property type="entry name" value="Glyco_hydro_31_2nd"/>
    <property type="match status" value="1"/>
</dbReference>
<dbReference type="InterPro" id="IPR033403">
    <property type="entry name" value="DUF5110"/>
</dbReference>
<dbReference type="SUPFAM" id="SSF51011">
    <property type="entry name" value="Glycosyl hydrolase domain"/>
    <property type="match status" value="1"/>
</dbReference>
<protein>
    <submittedName>
        <fullName evidence="7">Alpha-glucosidase, glycosyl hydrolase family GH31</fullName>
    </submittedName>
</protein>
<evidence type="ECO:0000256" key="1">
    <source>
        <dbReference type="ARBA" id="ARBA00007806"/>
    </source>
</evidence>
<feature type="domain" description="Glycosyl hydrolase family 31 C-terminal" evidence="6">
    <location>
        <begin position="580"/>
        <end position="666"/>
    </location>
</feature>
<evidence type="ECO:0000259" key="4">
    <source>
        <dbReference type="Pfam" id="PF13802"/>
    </source>
</evidence>
<dbReference type="GO" id="GO:0030246">
    <property type="term" value="F:carbohydrate binding"/>
    <property type="evidence" value="ECO:0007669"/>
    <property type="project" value="InterPro"/>
</dbReference>
<evidence type="ECO:0000313" key="7">
    <source>
        <dbReference type="EMBL" id="SMO53957.1"/>
    </source>
</evidence>
<dbReference type="InterPro" id="IPR011013">
    <property type="entry name" value="Gal_mutarotase_sf_dom"/>
</dbReference>
<dbReference type="GO" id="GO:0004553">
    <property type="term" value="F:hydrolase activity, hydrolyzing O-glycosyl compounds"/>
    <property type="evidence" value="ECO:0007669"/>
    <property type="project" value="InterPro"/>
</dbReference>
<dbReference type="RefSeq" id="WP_142453738.1">
    <property type="nucleotide sequence ID" value="NZ_FXTP01000004.1"/>
</dbReference>
<proteinExistence type="inferred from homology"/>
<dbReference type="CDD" id="cd14752">
    <property type="entry name" value="GH31_N"/>
    <property type="match status" value="1"/>
</dbReference>
<evidence type="ECO:0000313" key="8">
    <source>
        <dbReference type="Proteomes" id="UP000317557"/>
    </source>
</evidence>
<dbReference type="PANTHER" id="PTHR43863">
    <property type="entry name" value="HYDROLASE, PUTATIVE (AFU_ORTHOLOGUE AFUA_1G03140)-RELATED"/>
    <property type="match status" value="1"/>
</dbReference>
<dbReference type="PANTHER" id="PTHR43863:SF2">
    <property type="entry name" value="MALTASE-GLUCOAMYLASE"/>
    <property type="match status" value="1"/>
</dbReference>
<name>A0A521C393_9BACT</name>
<dbReference type="OrthoDB" id="176168at2"/>
<evidence type="ECO:0000259" key="3">
    <source>
        <dbReference type="Pfam" id="PF01055"/>
    </source>
</evidence>
<dbReference type="InterPro" id="IPR000322">
    <property type="entry name" value="Glyco_hydro_31_TIM"/>
</dbReference>
<dbReference type="GO" id="GO:0005975">
    <property type="term" value="P:carbohydrate metabolic process"/>
    <property type="evidence" value="ECO:0007669"/>
    <property type="project" value="InterPro"/>
</dbReference>
<keyword evidence="2" id="KW-0326">Glycosidase</keyword>
<dbReference type="InterPro" id="IPR017853">
    <property type="entry name" value="GH"/>
</dbReference>
<dbReference type="Gene3D" id="3.20.20.80">
    <property type="entry name" value="Glycosidases"/>
    <property type="match status" value="1"/>
</dbReference>
<dbReference type="SUPFAM" id="SSF51445">
    <property type="entry name" value="(Trans)glycosidases"/>
    <property type="match status" value="1"/>
</dbReference>
<dbReference type="EMBL" id="FXTP01000004">
    <property type="protein sequence ID" value="SMO53957.1"/>
    <property type="molecule type" value="Genomic_DNA"/>
</dbReference>
<dbReference type="CDD" id="cd06589">
    <property type="entry name" value="GH31"/>
    <property type="match status" value="1"/>
</dbReference>